<evidence type="ECO:0000313" key="2">
    <source>
        <dbReference type="Proteomes" id="UP001151760"/>
    </source>
</evidence>
<name>A0ABQ5E8P7_9ASTR</name>
<dbReference type="EMBL" id="BQNB010016054">
    <property type="protein sequence ID" value="GJT47266.1"/>
    <property type="molecule type" value="Genomic_DNA"/>
</dbReference>
<protein>
    <recommendedName>
        <fullName evidence="3">Zinc finger, CCHC-type, retrotransposon Gag domain protein</fullName>
    </recommendedName>
</protein>
<reference evidence="1" key="2">
    <citation type="submission" date="2022-01" db="EMBL/GenBank/DDBJ databases">
        <authorList>
            <person name="Yamashiro T."/>
            <person name="Shiraishi A."/>
            <person name="Satake H."/>
            <person name="Nakayama K."/>
        </authorList>
    </citation>
    <scope>NUCLEOTIDE SEQUENCE</scope>
</reference>
<dbReference type="Proteomes" id="UP001151760">
    <property type="component" value="Unassembled WGS sequence"/>
</dbReference>
<gene>
    <name evidence="1" type="ORF">Tco_0955981</name>
</gene>
<proteinExistence type="predicted"/>
<sequence length="76" mass="8933">LESRKLFLMANPSQFHGDMDPIVVSDWIMEMENALDKCRCRDPHKVLYASFMLRGQALYWWNMMLYIGVCECDDPG</sequence>
<evidence type="ECO:0008006" key="3">
    <source>
        <dbReference type="Google" id="ProtNLM"/>
    </source>
</evidence>
<organism evidence="1 2">
    <name type="scientific">Tanacetum coccineum</name>
    <dbReference type="NCBI Taxonomy" id="301880"/>
    <lineage>
        <taxon>Eukaryota</taxon>
        <taxon>Viridiplantae</taxon>
        <taxon>Streptophyta</taxon>
        <taxon>Embryophyta</taxon>
        <taxon>Tracheophyta</taxon>
        <taxon>Spermatophyta</taxon>
        <taxon>Magnoliopsida</taxon>
        <taxon>eudicotyledons</taxon>
        <taxon>Gunneridae</taxon>
        <taxon>Pentapetalae</taxon>
        <taxon>asterids</taxon>
        <taxon>campanulids</taxon>
        <taxon>Asterales</taxon>
        <taxon>Asteraceae</taxon>
        <taxon>Asteroideae</taxon>
        <taxon>Anthemideae</taxon>
        <taxon>Anthemidinae</taxon>
        <taxon>Tanacetum</taxon>
    </lineage>
</organism>
<reference evidence="1" key="1">
    <citation type="journal article" date="2022" name="Int. J. Mol. Sci.">
        <title>Draft Genome of Tanacetum Coccineum: Genomic Comparison of Closely Related Tanacetum-Family Plants.</title>
        <authorList>
            <person name="Yamashiro T."/>
            <person name="Shiraishi A."/>
            <person name="Nakayama K."/>
            <person name="Satake H."/>
        </authorList>
    </citation>
    <scope>NUCLEOTIDE SEQUENCE</scope>
</reference>
<feature type="non-terminal residue" evidence="1">
    <location>
        <position position="1"/>
    </location>
</feature>
<evidence type="ECO:0000313" key="1">
    <source>
        <dbReference type="EMBL" id="GJT47266.1"/>
    </source>
</evidence>
<keyword evidence="2" id="KW-1185">Reference proteome</keyword>
<accession>A0ABQ5E8P7</accession>
<comment type="caution">
    <text evidence="1">The sequence shown here is derived from an EMBL/GenBank/DDBJ whole genome shotgun (WGS) entry which is preliminary data.</text>
</comment>